<evidence type="ECO:0000256" key="2">
    <source>
        <dbReference type="SAM" id="SignalP"/>
    </source>
</evidence>
<keyword evidence="2" id="KW-0732">Signal</keyword>
<evidence type="ECO:0000256" key="1">
    <source>
        <dbReference type="SAM" id="MobiDB-lite"/>
    </source>
</evidence>
<dbReference type="OrthoDB" id="2576580at2759"/>
<dbReference type="Proteomes" id="UP000284842">
    <property type="component" value="Unassembled WGS sequence"/>
</dbReference>
<gene>
    <name evidence="3" type="ORF">CVT24_010909</name>
</gene>
<comment type="caution">
    <text evidence="3">The sequence shown here is derived from an EMBL/GenBank/DDBJ whole genome shotgun (WGS) entry which is preliminary data.</text>
</comment>
<dbReference type="AlphaFoldDB" id="A0A409WAT7"/>
<dbReference type="EMBL" id="NHTK01005657">
    <property type="protein sequence ID" value="PPQ75599.1"/>
    <property type="molecule type" value="Genomic_DNA"/>
</dbReference>
<sequence length="179" mass="18543">MVRLLSAVTATLFATLAAAQNSGLSITQPTADIWWVAQSTNVMAWTCNTSPYPEFTVLIEIPGVPSPLQFLGIQKNFDCSIIVTNNQVNQAPGTGYRLLIANILNSSDIYAASDPFEIKPLGSAYPSQITPPVDPSAGNPSASQPANDPKTTTSGALSVRHAVGTVGALAAAAIAGFLA</sequence>
<proteinExistence type="predicted"/>
<accession>A0A409WAT7</accession>
<protein>
    <submittedName>
        <fullName evidence="3">Uncharacterized protein</fullName>
    </submittedName>
</protein>
<dbReference type="STRING" id="181874.A0A409WAT7"/>
<feature type="compositionally biased region" description="Polar residues" evidence="1">
    <location>
        <begin position="138"/>
        <end position="155"/>
    </location>
</feature>
<organism evidence="3 4">
    <name type="scientific">Panaeolus cyanescens</name>
    <dbReference type="NCBI Taxonomy" id="181874"/>
    <lineage>
        <taxon>Eukaryota</taxon>
        <taxon>Fungi</taxon>
        <taxon>Dikarya</taxon>
        <taxon>Basidiomycota</taxon>
        <taxon>Agaricomycotina</taxon>
        <taxon>Agaricomycetes</taxon>
        <taxon>Agaricomycetidae</taxon>
        <taxon>Agaricales</taxon>
        <taxon>Agaricineae</taxon>
        <taxon>Galeropsidaceae</taxon>
        <taxon>Panaeolus</taxon>
    </lineage>
</organism>
<feature type="region of interest" description="Disordered" evidence="1">
    <location>
        <begin position="129"/>
        <end position="155"/>
    </location>
</feature>
<keyword evidence="4" id="KW-1185">Reference proteome</keyword>
<dbReference type="InParanoid" id="A0A409WAT7"/>
<feature type="chain" id="PRO_5019293606" evidence="2">
    <location>
        <begin position="20"/>
        <end position="179"/>
    </location>
</feature>
<reference evidence="3 4" key="1">
    <citation type="journal article" date="2018" name="Evol. Lett.">
        <title>Horizontal gene cluster transfer increased hallucinogenic mushroom diversity.</title>
        <authorList>
            <person name="Reynolds H.T."/>
            <person name="Vijayakumar V."/>
            <person name="Gluck-Thaler E."/>
            <person name="Korotkin H.B."/>
            <person name="Matheny P.B."/>
            <person name="Slot J.C."/>
        </authorList>
    </citation>
    <scope>NUCLEOTIDE SEQUENCE [LARGE SCALE GENOMIC DNA]</scope>
    <source>
        <strain evidence="3 4">2629</strain>
    </source>
</reference>
<name>A0A409WAT7_9AGAR</name>
<evidence type="ECO:0000313" key="4">
    <source>
        <dbReference type="Proteomes" id="UP000284842"/>
    </source>
</evidence>
<feature type="signal peptide" evidence="2">
    <location>
        <begin position="1"/>
        <end position="19"/>
    </location>
</feature>
<evidence type="ECO:0000313" key="3">
    <source>
        <dbReference type="EMBL" id="PPQ75599.1"/>
    </source>
</evidence>